<dbReference type="Pfam" id="PF22200">
    <property type="entry name" value="ExsA_N"/>
    <property type="match status" value="1"/>
</dbReference>
<dbReference type="InterPro" id="IPR054015">
    <property type="entry name" value="ExsA-like_N"/>
</dbReference>
<keyword evidence="3" id="KW-0804">Transcription</keyword>
<organism evidence="5 6">
    <name type="scientific">Putridiphycobacter roseus</name>
    <dbReference type="NCBI Taxonomy" id="2219161"/>
    <lineage>
        <taxon>Bacteria</taxon>
        <taxon>Pseudomonadati</taxon>
        <taxon>Bacteroidota</taxon>
        <taxon>Flavobacteriia</taxon>
        <taxon>Flavobacteriales</taxon>
        <taxon>Crocinitomicaceae</taxon>
        <taxon>Putridiphycobacter</taxon>
    </lineage>
</organism>
<protein>
    <submittedName>
        <fullName evidence="5">AraC family transcriptional regulator</fullName>
    </submittedName>
</protein>
<dbReference type="PRINTS" id="PR00032">
    <property type="entry name" value="HTHARAC"/>
</dbReference>
<dbReference type="GO" id="GO:0043565">
    <property type="term" value="F:sequence-specific DNA binding"/>
    <property type="evidence" value="ECO:0007669"/>
    <property type="project" value="InterPro"/>
</dbReference>
<dbReference type="PANTHER" id="PTHR43280:SF2">
    <property type="entry name" value="HTH-TYPE TRANSCRIPTIONAL REGULATOR EXSA"/>
    <property type="match status" value="1"/>
</dbReference>
<gene>
    <name evidence="5" type="ORF">DNU06_04420</name>
</gene>
<dbReference type="InterPro" id="IPR018062">
    <property type="entry name" value="HTH_AraC-typ_CS"/>
</dbReference>
<dbReference type="SMART" id="SM00342">
    <property type="entry name" value="HTH_ARAC"/>
    <property type="match status" value="1"/>
</dbReference>
<keyword evidence="6" id="KW-1185">Reference proteome</keyword>
<keyword evidence="2" id="KW-0238">DNA-binding</keyword>
<dbReference type="InterPro" id="IPR009057">
    <property type="entry name" value="Homeodomain-like_sf"/>
</dbReference>
<sequence>MITKTHAFTYKNEILIERAIVKPPLTHERIFQNQGCFMYIKNADATFHSSQEKVKIESKEAILFQCDAYFIEFLNERNEDEVEVIAIHLYPDILKQIYENELPNTIIEDALNTQSKKIVDSKMISKFIESLDFYFENPSLVNDDLLELKIKELVLLLIQSKNIESVLELIKNLYTSRLTDFKDIIALHTYSNLGMEELALLCQMSLSSFMRAFKKEFETTPIKYITNKRLKKAENLLRNAEMTISEIAFETGYNDPQYFTRIFKKNTGKTPTEFRAQHSK</sequence>
<dbReference type="OrthoDB" id="4480133at2"/>
<dbReference type="PROSITE" id="PS00041">
    <property type="entry name" value="HTH_ARAC_FAMILY_1"/>
    <property type="match status" value="1"/>
</dbReference>
<dbReference type="PROSITE" id="PS01124">
    <property type="entry name" value="HTH_ARAC_FAMILY_2"/>
    <property type="match status" value="1"/>
</dbReference>
<dbReference type="AlphaFoldDB" id="A0A2W1NFI2"/>
<evidence type="ECO:0000256" key="3">
    <source>
        <dbReference type="ARBA" id="ARBA00023163"/>
    </source>
</evidence>
<evidence type="ECO:0000313" key="6">
    <source>
        <dbReference type="Proteomes" id="UP000249248"/>
    </source>
</evidence>
<accession>A0A2W1NFI2</accession>
<dbReference type="GO" id="GO:0003700">
    <property type="term" value="F:DNA-binding transcription factor activity"/>
    <property type="evidence" value="ECO:0007669"/>
    <property type="project" value="InterPro"/>
</dbReference>
<reference evidence="5 6" key="1">
    <citation type="submission" date="2018-06" db="EMBL/GenBank/DDBJ databases">
        <title>The draft genome sequence of Crocinitomix sp. SM1701.</title>
        <authorList>
            <person name="Zhang X."/>
        </authorList>
    </citation>
    <scope>NUCLEOTIDE SEQUENCE [LARGE SCALE GENOMIC DNA]</scope>
    <source>
        <strain evidence="5 6">SM1701</strain>
    </source>
</reference>
<evidence type="ECO:0000256" key="2">
    <source>
        <dbReference type="ARBA" id="ARBA00023125"/>
    </source>
</evidence>
<dbReference type="Gene3D" id="1.10.10.60">
    <property type="entry name" value="Homeodomain-like"/>
    <property type="match status" value="2"/>
</dbReference>
<evidence type="ECO:0000256" key="1">
    <source>
        <dbReference type="ARBA" id="ARBA00023015"/>
    </source>
</evidence>
<name>A0A2W1NFI2_9FLAO</name>
<keyword evidence="1" id="KW-0805">Transcription regulation</keyword>
<dbReference type="InterPro" id="IPR018060">
    <property type="entry name" value="HTH_AraC"/>
</dbReference>
<dbReference type="Pfam" id="PF12833">
    <property type="entry name" value="HTH_18"/>
    <property type="match status" value="1"/>
</dbReference>
<dbReference type="RefSeq" id="WP_111062388.1">
    <property type="nucleotide sequence ID" value="NZ_JBHUCU010000002.1"/>
</dbReference>
<dbReference type="PANTHER" id="PTHR43280">
    <property type="entry name" value="ARAC-FAMILY TRANSCRIPTIONAL REGULATOR"/>
    <property type="match status" value="1"/>
</dbReference>
<dbReference type="Proteomes" id="UP000249248">
    <property type="component" value="Unassembled WGS sequence"/>
</dbReference>
<comment type="caution">
    <text evidence="5">The sequence shown here is derived from an EMBL/GenBank/DDBJ whole genome shotgun (WGS) entry which is preliminary data.</text>
</comment>
<evidence type="ECO:0000259" key="4">
    <source>
        <dbReference type="PROSITE" id="PS01124"/>
    </source>
</evidence>
<feature type="domain" description="HTH araC/xylS-type" evidence="4">
    <location>
        <begin position="179"/>
        <end position="277"/>
    </location>
</feature>
<dbReference type="InterPro" id="IPR020449">
    <property type="entry name" value="Tscrpt_reg_AraC-type_HTH"/>
</dbReference>
<dbReference type="EMBL" id="QKSB01000002">
    <property type="protein sequence ID" value="PZE18235.1"/>
    <property type="molecule type" value="Genomic_DNA"/>
</dbReference>
<proteinExistence type="predicted"/>
<dbReference type="SUPFAM" id="SSF46689">
    <property type="entry name" value="Homeodomain-like"/>
    <property type="match status" value="2"/>
</dbReference>
<evidence type="ECO:0000313" key="5">
    <source>
        <dbReference type="EMBL" id="PZE18235.1"/>
    </source>
</evidence>